<name>A0ABN8IVH8_9NEOP</name>
<feature type="compositionally biased region" description="Basic and acidic residues" evidence="1">
    <location>
        <begin position="219"/>
        <end position="228"/>
    </location>
</feature>
<feature type="compositionally biased region" description="Low complexity" evidence="1">
    <location>
        <begin position="140"/>
        <end position="164"/>
    </location>
</feature>
<protein>
    <submittedName>
        <fullName evidence="2">Uncharacterized protein</fullName>
    </submittedName>
</protein>
<dbReference type="Proteomes" id="UP000837857">
    <property type="component" value="Chromosome 29"/>
</dbReference>
<feature type="compositionally biased region" description="Basic residues" evidence="1">
    <location>
        <begin position="205"/>
        <end position="218"/>
    </location>
</feature>
<gene>
    <name evidence="2" type="ORF">IPOD504_LOCUS11873</name>
</gene>
<feature type="compositionally biased region" description="Polar residues" evidence="1">
    <location>
        <begin position="67"/>
        <end position="76"/>
    </location>
</feature>
<evidence type="ECO:0000313" key="3">
    <source>
        <dbReference type="Proteomes" id="UP000837857"/>
    </source>
</evidence>
<dbReference type="EMBL" id="OW152841">
    <property type="protein sequence ID" value="CAH2062318.1"/>
    <property type="molecule type" value="Genomic_DNA"/>
</dbReference>
<evidence type="ECO:0000256" key="1">
    <source>
        <dbReference type="SAM" id="MobiDB-lite"/>
    </source>
</evidence>
<feature type="region of interest" description="Disordered" evidence="1">
    <location>
        <begin position="203"/>
        <end position="240"/>
    </location>
</feature>
<feature type="region of interest" description="Disordered" evidence="1">
    <location>
        <begin position="1"/>
        <end position="171"/>
    </location>
</feature>
<keyword evidence="3" id="KW-1185">Reference proteome</keyword>
<accession>A0ABN8IVH8</accession>
<feature type="non-terminal residue" evidence="2">
    <location>
        <position position="1"/>
    </location>
</feature>
<reference evidence="2" key="1">
    <citation type="submission" date="2022-03" db="EMBL/GenBank/DDBJ databases">
        <authorList>
            <person name="Martin H S."/>
        </authorList>
    </citation>
    <scope>NUCLEOTIDE SEQUENCE</scope>
</reference>
<sequence length="240" mass="25982">MTDRGDPPSAARRRDRPPAVVDRPLAERNLFANEPPRPLPPIRTPATTTPSAAAAAEKVSHKDSHATTDATNTQCGKTPMPTYDYVRAEEPKPARPPKTTRPRTSPCGQITSPTDKRPRVGSAVSSPEQRLLDSGARAYSQPPRSPSSSSTSTNTTPRSTPSVSPDRRSDIFIQHYEMEELGGESAWTDATSYATFAKESAVAHCAKRRGNTARHHRAPSTDRARGSEAEDTSDQFPTAP</sequence>
<proteinExistence type="predicted"/>
<evidence type="ECO:0000313" key="2">
    <source>
        <dbReference type="EMBL" id="CAH2062318.1"/>
    </source>
</evidence>
<feature type="compositionally biased region" description="Low complexity" evidence="1">
    <location>
        <begin position="44"/>
        <end position="56"/>
    </location>
</feature>
<organism evidence="2 3">
    <name type="scientific">Iphiclides podalirius</name>
    <name type="common">scarce swallowtail</name>
    <dbReference type="NCBI Taxonomy" id="110791"/>
    <lineage>
        <taxon>Eukaryota</taxon>
        <taxon>Metazoa</taxon>
        <taxon>Ecdysozoa</taxon>
        <taxon>Arthropoda</taxon>
        <taxon>Hexapoda</taxon>
        <taxon>Insecta</taxon>
        <taxon>Pterygota</taxon>
        <taxon>Neoptera</taxon>
        <taxon>Endopterygota</taxon>
        <taxon>Lepidoptera</taxon>
        <taxon>Glossata</taxon>
        <taxon>Ditrysia</taxon>
        <taxon>Papilionoidea</taxon>
        <taxon>Papilionidae</taxon>
        <taxon>Papilioninae</taxon>
        <taxon>Iphiclides</taxon>
    </lineage>
</organism>